<feature type="domain" description="3-keto-alpha-glucoside-1,2-lyase/3-keto-2-hydroxy-glucal hydratase" evidence="1">
    <location>
        <begin position="18"/>
        <end position="216"/>
    </location>
</feature>
<dbReference type="Proteomes" id="UP000316304">
    <property type="component" value="Unassembled WGS sequence"/>
</dbReference>
<dbReference type="InterPro" id="IPR010496">
    <property type="entry name" value="AL/BT2_dom"/>
</dbReference>
<comment type="caution">
    <text evidence="2">The sequence shown here is derived from an EMBL/GenBank/DDBJ whole genome shotgun (WGS) entry which is preliminary data.</text>
</comment>
<evidence type="ECO:0000313" key="2">
    <source>
        <dbReference type="EMBL" id="TWU17240.1"/>
    </source>
</evidence>
<feature type="domain" description="3-keto-alpha-glucoside-1,2-lyase/3-keto-2-hydroxy-glucal hydratase" evidence="1">
    <location>
        <begin position="235"/>
        <end position="418"/>
    </location>
</feature>
<accession>A0A5C6BY24</accession>
<dbReference type="GO" id="GO:0016787">
    <property type="term" value="F:hydrolase activity"/>
    <property type="evidence" value="ECO:0007669"/>
    <property type="project" value="InterPro"/>
</dbReference>
<sequence length="688" mass="77074">MFAFQHPQTVARAEAPEGFTALFNGSDLSGWKGLVGNPKTRAAMSAEELAAAQKTADESMRAHWKVVDGVLQFDGKGQSLCTDKDYGDFELYVDWKILEGGDSGIYLRGSPQVQIWDTEFENYFRHGAEKGSGALWNNKDNPRFPLVKADKPVGQWNTFYIRMVGERVTIKLNDQLVTDNVVMENLWERNLPIYPRGQIELQNHGNTLYFRNIYVREIAADEANKILSQQQNDAGFENVFNGKDFTGWSGDLENYEVVDGAIVCKQGKGGNIFTDKEYSNFVSRVEFKLPPGGNNGLALRYSGKGNPSVEGIELQVLDSEHEKYAKLDPRQYHGSVYGLVPAERGFLRPNGEWNFQQVTMNGSNIKVELNGFTILDANLASVKESKDGAVPEGARRKSGHFGFAGHNDPVAFRNVSIRELPGEPAQPPSRDIAISPTDGPIKLFNGRNLENFYTWIRDTKYADPRNVFTVKDGMIHITGDGWGGLITNQYYRDYHMIIEFKWGEKTWGSRKDRARDSGVLVHCWGPDGGLSNTWMASIEAQIIEGGVGDILVLTGSDPETGQSLPVSLTTEITKDRDGERVWKKGGERVTLSRGRINWFGRDVDWADNVDFRGKDDVESPFGEWTRMEVIADGGHLIYKVNGVVVNEGFDAQPSFGKLLLQTEQAEMIVRRYELWPIGKAPKDELKQD</sequence>
<name>A0A5C6BY24_9BACT</name>
<keyword evidence="3" id="KW-1185">Reference proteome</keyword>
<evidence type="ECO:0000259" key="1">
    <source>
        <dbReference type="Pfam" id="PF06439"/>
    </source>
</evidence>
<reference evidence="2 3" key="1">
    <citation type="submission" date="2019-02" db="EMBL/GenBank/DDBJ databases">
        <title>Deep-cultivation of Planctomycetes and their phenomic and genomic characterization uncovers novel biology.</title>
        <authorList>
            <person name="Wiegand S."/>
            <person name="Jogler M."/>
            <person name="Boedeker C."/>
            <person name="Pinto D."/>
            <person name="Vollmers J."/>
            <person name="Rivas-Marin E."/>
            <person name="Kohn T."/>
            <person name="Peeters S.H."/>
            <person name="Heuer A."/>
            <person name="Rast P."/>
            <person name="Oberbeckmann S."/>
            <person name="Bunk B."/>
            <person name="Jeske O."/>
            <person name="Meyerdierks A."/>
            <person name="Storesund J.E."/>
            <person name="Kallscheuer N."/>
            <person name="Luecker S."/>
            <person name="Lage O.M."/>
            <person name="Pohl T."/>
            <person name="Merkel B.J."/>
            <person name="Hornburger P."/>
            <person name="Mueller R.-W."/>
            <person name="Bruemmer F."/>
            <person name="Labrenz M."/>
            <person name="Spormann A.M."/>
            <person name="Op Den Camp H."/>
            <person name="Overmann J."/>
            <person name="Amann R."/>
            <person name="Jetten M.S.M."/>
            <person name="Mascher T."/>
            <person name="Medema M.H."/>
            <person name="Devos D.P."/>
            <person name="Kaster A.-K."/>
            <person name="Ovreas L."/>
            <person name="Rohde M."/>
            <person name="Galperin M.Y."/>
            <person name="Jogler C."/>
        </authorList>
    </citation>
    <scope>NUCLEOTIDE SEQUENCE [LARGE SCALE GENOMIC DNA]</scope>
    <source>
        <strain evidence="2 3">Pla52o</strain>
    </source>
</reference>
<dbReference type="EMBL" id="SJPT01000014">
    <property type="protein sequence ID" value="TWU17240.1"/>
    <property type="molecule type" value="Genomic_DNA"/>
</dbReference>
<dbReference type="Pfam" id="PF06439">
    <property type="entry name" value="3keto-disac_hyd"/>
    <property type="match status" value="3"/>
</dbReference>
<protein>
    <recommendedName>
        <fullName evidence="1">3-keto-alpha-glucoside-1,2-lyase/3-keto-2-hydroxy-glucal hydratase domain-containing protein</fullName>
    </recommendedName>
</protein>
<evidence type="ECO:0000313" key="3">
    <source>
        <dbReference type="Proteomes" id="UP000316304"/>
    </source>
</evidence>
<proteinExistence type="predicted"/>
<dbReference type="Gene3D" id="2.60.120.560">
    <property type="entry name" value="Exo-inulinase, domain 1"/>
    <property type="match status" value="3"/>
</dbReference>
<dbReference type="AlphaFoldDB" id="A0A5C6BY24"/>
<gene>
    <name evidence="2" type="ORF">Pla52o_54150</name>
</gene>
<organism evidence="2 3">
    <name type="scientific">Novipirellula galeiformis</name>
    <dbReference type="NCBI Taxonomy" id="2528004"/>
    <lineage>
        <taxon>Bacteria</taxon>
        <taxon>Pseudomonadati</taxon>
        <taxon>Planctomycetota</taxon>
        <taxon>Planctomycetia</taxon>
        <taxon>Pirellulales</taxon>
        <taxon>Pirellulaceae</taxon>
        <taxon>Novipirellula</taxon>
    </lineage>
</organism>
<feature type="domain" description="3-keto-alpha-glucoside-1,2-lyase/3-keto-2-hydroxy-glucal hydratase" evidence="1">
    <location>
        <begin position="440"/>
        <end position="670"/>
    </location>
</feature>